<dbReference type="EMBL" id="JBCGDP010000001">
    <property type="protein sequence ID" value="MEM0574950.1"/>
    <property type="molecule type" value="Genomic_DNA"/>
</dbReference>
<gene>
    <name evidence="1" type="ORF">WFZ86_00400</name>
</gene>
<sequence length="57" mass="6386">MAKKTYKVLETLQVEKPSVFFTSDFLQGFFQTLVGILKVLFGKEDLQGFGNLAGREA</sequence>
<comment type="caution">
    <text evidence="1">The sequence shown here is derived from an EMBL/GenBank/DDBJ whole genome shotgun (WGS) entry which is preliminary data.</text>
</comment>
<evidence type="ECO:0000313" key="1">
    <source>
        <dbReference type="EMBL" id="MEM0574950.1"/>
    </source>
</evidence>
<dbReference type="RefSeq" id="WP_342690108.1">
    <property type="nucleotide sequence ID" value="NZ_JBCGDP010000001.1"/>
</dbReference>
<evidence type="ECO:0000313" key="2">
    <source>
        <dbReference type="Proteomes" id="UP001468798"/>
    </source>
</evidence>
<name>A0ABU9NHY2_9FLAO</name>
<dbReference type="Proteomes" id="UP001468798">
    <property type="component" value="Unassembled WGS sequence"/>
</dbReference>
<protein>
    <submittedName>
        <fullName evidence="1">Uncharacterized protein</fullName>
    </submittedName>
</protein>
<proteinExistence type="predicted"/>
<organism evidence="1 2">
    <name type="scientific">Flavobacterium polysaccharolyticum</name>
    <dbReference type="NCBI Taxonomy" id="3133148"/>
    <lineage>
        <taxon>Bacteria</taxon>
        <taxon>Pseudomonadati</taxon>
        <taxon>Bacteroidota</taxon>
        <taxon>Flavobacteriia</taxon>
        <taxon>Flavobacteriales</taxon>
        <taxon>Flavobacteriaceae</taxon>
        <taxon>Flavobacterium</taxon>
    </lineage>
</organism>
<keyword evidence="2" id="KW-1185">Reference proteome</keyword>
<accession>A0ABU9NHY2</accession>
<reference evidence="1 2" key="1">
    <citation type="submission" date="2024-03" db="EMBL/GenBank/DDBJ databases">
        <title>Two novel species of the genus Flavobacterium exhibiting potentially degradation of complex polysaccharides.</title>
        <authorList>
            <person name="Lian X."/>
        </authorList>
    </citation>
    <scope>NUCLEOTIDE SEQUENCE [LARGE SCALE GENOMIC DNA]</scope>
    <source>
        <strain evidence="1 2">N6</strain>
    </source>
</reference>